<gene>
    <name evidence="1" type="ORF">M0R45_022889</name>
    <name evidence="2" type="ORF">M0R45_022893</name>
</gene>
<dbReference type="Proteomes" id="UP001457282">
    <property type="component" value="Unassembled WGS sequence"/>
</dbReference>
<organism evidence="2 3">
    <name type="scientific">Rubus argutus</name>
    <name type="common">Southern blackberry</name>
    <dbReference type="NCBI Taxonomy" id="59490"/>
    <lineage>
        <taxon>Eukaryota</taxon>
        <taxon>Viridiplantae</taxon>
        <taxon>Streptophyta</taxon>
        <taxon>Embryophyta</taxon>
        <taxon>Tracheophyta</taxon>
        <taxon>Spermatophyta</taxon>
        <taxon>Magnoliopsida</taxon>
        <taxon>eudicotyledons</taxon>
        <taxon>Gunneridae</taxon>
        <taxon>Pentapetalae</taxon>
        <taxon>rosids</taxon>
        <taxon>fabids</taxon>
        <taxon>Rosales</taxon>
        <taxon>Rosaceae</taxon>
        <taxon>Rosoideae</taxon>
        <taxon>Rosoideae incertae sedis</taxon>
        <taxon>Rubus</taxon>
    </lineage>
</organism>
<dbReference type="EMBL" id="JBEDUW010000005">
    <property type="protein sequence ID" value="KAK9925622.1"/>
    <property type="molecule type" value="Genomic_DNA"/>
</dbReference>
<evidence type="ECO:0000313" key="1">
    <source>
        <dbReference type="EMBL" id="KAK9925618.1"/>
    </source>
</evidence>
<comment type="caution">
    <text evidence="2">The sequence shown here is derived from an EMBL/GenBank/DDBJ whole genome shotgun (WGS) entry which is preliminary data.</text>
</comment>
<dbReference type="AlphaFoldDB" id="A0AAW1WQI4"/>
<reference evidence="2 3" key="1">
    <citation type="journal article" date="2023" name="G3 (Bethesda)">
        <title>A chromosome-length genome assembly and annotation of blackberry (Rubus argutus, cv. 'Hillquist').</title>
        <authorList>
            <person name="Bruna T."/>
            <person name="Aryal R."/>
            <person name="Dudchenko O."/>
            <person name="Sargent D.J."/>
            <person name="Mead D."/>
            <person name="Buti M."/>
            <person name="Cavallini A."/>
            <person name="Hytonen T."/>
            <person name="Andres J."/>
            <person name="Pham M."/>
            <person name="Weisz D."/>
            <person name="Mascagni F."/>
            <person name="Usai G."/>
            <person name="Natali L."/>
            <person name="Bassil N."/>
            <person name="Fernandez G.E."/>
            <person name="Lomsadze A."/>
            <person name="Armour M."/>
            <person name="Olukolu B."/>
            <person name="Poorten T."/>
            <person name="Britton C."/>
            <person name="Davik J."/>
            <person name="Ashrafi H."/>
            <person name="Aiden E.L."/>
            <person name="Borodovsky M."/>
            <person name="Worthington M."/>
        </authorList>
    </citation>
    <scope>NUCLEOTIDE SEQUENCE [LARGE SCALE GENOMIC DNA]</scope>
    <source>
        <strain evidence="2">PI 553951</strain>
    </source>
</reference>
<evidence type="ECO:0000313" key="2">
    <source>
        <dbReference type="EMBL" id="KAK9925622.1"/>
    </source>
</evidence>
<accession>A0AAW1WQI4</accession>
<keyword evidence="3" id="KW-1185">Reference proteome</keyword>
<name>A0AAW1WQI4_RUBAR</name>
<proteinExistence type="predicted"/>
<dbReference type="EMBL" id="JBEDUW010000005">
    <property type="protein sequence ID" value="KAK9925618.1"/>
    <property type="molecule type" value="Genomic_DNA"/>
</dbReference>
<protein>
    <submittedName>
        <fullName evidence="2">Uncharacterized protein</fullName>
    </submittedName>
</protein>
<sequence length="70" mass="7828">MEQQWAALLSFSMEVMFELRTGGQRWKRAVIWNGIDRGLVVVLMKKRKGGSRWAAGIPLGGEALFSSCQS</sequence>
<evidence type="ECO:0000313" key="3">
    <source>
        <dbReference type="Proteomes" id="UP001457282"/>
    </source>
</evidence>